<keyword evidence="6" id="KW-0902">Two-component regulatory system</keyword>
<keyword evidence="5 9" id="KW-0418">Kinase</keyword>
<proteinExistence type="predicted"/>
<reference evidence="9" key="2">
    <citation type="submission" date="2021-04" db="EMBL/GenBank/DDBJ databases">
        <authorList>
            <person name="Gilroy R."/>
        </authorList>
    </citation>
    <scope>NUCLEOTIDE SEQUENCE</scope>
    <source>
        <strain evidence="9">5134</strain>
    </source>
</reference>
<evidence type="ECO:0000256" key="1">
    <source>
        <dbReference type="ARBA" id="ARBA00000085"/>
    </source>
</evidence>
<dbReference type="AlphaFoldDB" id="A0A9D1YZV9"/>
<dbReference type="SMART" id="SM00387">
    <property type="entry name" value="HATPase_c"/>
    <property type="match status" value="1"/>
</dbReference>
<comment type="catalytic activity">
    <reaction evidence="1">
        <text>ATP + protein L-histidine = ADP + protein N-phospho-L-histidine.</text>
        <dbReference type="EC" id="2.7.13.3"/>
    </reaction>
</comment>
<dbReference type="InterPro" id="IPR003594">
    <property type="entry name" value="HATPase_dom"/>
</dbReference>
<evidence type="ECO:0000256" key="2">
    <source>
        <dbReference type="ARBA" id="ARBA00012438"/>
    </source>
</evidence>
<keyword evidence="7" id="KW-0812">Transmembrane</keyword>
<keyword evidence="3" id="KW-0597">Phosphoprotein</keyword>
<dbReference type="GO" id="GO:0004721">
    <property type="term" value="F:phosphoprotein phosphatase activity"/>
    <property type="evidence" value="ECO:0007669"/>
    <property type="project" value="TreeGrafter"/>
</dbReference>
<dbReference type="SMART" id="SM00388">
    <property type="entry name" value="HisKA"/>
    <property type="match status" value="1"/>
</dbReference>
<dbReference type="InterPro" id="IPR003661">
    <property type="entry name" value="HisK_dim/P_dom"/>
</dbReference>
<evidence type="ECO:0000313" key="9">
    <source>
        <dbReference type="EMBL" id="HIY68376.1"/>
    </source>
</evidence>
<name>A0A9D1YZV9_9BACT</name>
<gene>
    <name evidence="9" type="ORF">H9828_03035</name>
</gene>
<dbReference type="EMBL" id="DXDA01000025">
    <property type="protein sequence ID" value="HIY68376.1"/>
    <property type="molecule type" value="Genomic_DNA"/>
</dbReference>
<dbReference type="EC" id="2.7.13.3" evidence="2"/>
<dbReference type="SUPFAM" id="SSF55874">
    <property type="entry name" value="ATPase domain of HSP90 chaperone/DNA topoisomerase II/histidine kinase"/>
    <property type="match status" value="1"/>
</dbReference>
<evidence type="ECO:0000313" key="10">
    <source>
        <dbReference type="Proteomes" id="UP000886844"/>
    </source>
</evidence>
<dbReference type="CDD" id="cd00075">
    <property type="entry name" value="HATPase"/>
    <property type="match status" value="1"/>
</dbReference>
<dbReference type="PANTHER" id="PTHR45453">
    <property type="entry name" value="PHOSPHATE REGULON SENSOR PROTEIN PHOR"/>
    <property type="match status" value="1"/>
</dbReference>
<evidence type="ECO:0000256" key="5">
    <source>
        <dbReference type="ARBA" id="ARBA00022777"/>
    </source>
</evidence>
<dbReference type="InterPro" id="IPR036097">
    <property type="entry name" value="HisK_dim/P_sf"/>
</dbReference>
<sequence>MVRIKTKEAASAWIGLLATVIVAGVLFSLQAKGVQIRWIAAAGVLLGTFTIVTFVALFIIRKYVSYKLKPIYSIVLSRDVHTKEIFSELKDKKVEDIGEELTAWADTNDKEIARLKEAEQFRKQYLGNVAHELKTPIFNVQGYISTLLDGGLEDELINRKYLERAEKSIDRLINIVNDLDTISKLESSMNKLDMEKFDVVALAKEIADQAEMEADKKGIKISVKGAENLPSPFWALADKHYIGQVFVNLIINSIRYGKEGGQTRIRFRDMLDKILVEVEDNGLGIGKEDLPRVFERFYRTDKGRSREQGGTGLGLAIVKHIIEAHGERITVRSEPGVGSTFSFTLKKVNLQDIK</sequence>
<dbReference type="Pfam" id="PF02518">
    <property type="entry name" value="HATPase_c"/>
    <property type="match status" value="1"/>
</dbReference>
<comment type="caution">
    <text evidence="9">The sequence shown here is derived from an EMBL/GenBank/DDBJ whole genome shotgun (WGS) entry which is preliminary data.</text>
</comment>
<evidence type="ECO:0000256" key="7">
    <source>
        <dbReference type="SAM" id="Phobius"/>
    </source>
</evidence>
<evidence type="ECO:0000259" key="8">
    <source>
        <dbReference type="PROSITE" id="PS50109"/>
    </source>
</evidence>
<dbReference type="GO" id="GO:0016036">
    <property type="term" value="P:cellular response to phosphate starvation"/>
    <property type="evidence" value="ECO:0007669"/>
    <property type="project" value="TreeGrafter"/>
</dbReference>
<dbReference type="FunFam" id="3.30.565.10:FF:000006">
    <property type="entry name" value="Sensor histidine kinase WalK"/>
    <property type="match status" value="1"/>
</dbReference>
<dbReference type="InterPro" id="IPR050351">
    <property type="entry name" value="BphY/WalK/GraS-like"/>
</dbReference>
<reference evidence="9" key="1">
    <citation type="journal article" date="2021" name="PeerJ">
        <title>Extensive microbial diversity within the chicken gut microbiome revealed by metagenomics and culture.</title>
        <authorList>
            <person name="Gilroy R."/>
            <person name="Ravi A."/>
            <person name="Getino M."/>
            <person name="Pursley I."/>
            <person name="Horton D.L."/>
            <person name="Alikhan N.F."/>
            <person name="Baker D."/>
            <person name="Gharbi K."/>
            <person name="Hall N."/>
            <person name="Watson M."/>
            <person name="Adriaenssens E.M."/>
            <person name="Foster-Nyarko E."/>
            <person name="Jarju S."/>
            <person name="Secka A."/>
            <person name="Antonio M."/>
            <person name="Oren A."/>
            <person name="Chaudhuri R.R."/>
            <person name="La Ragione R."/>
            <person name="Hildebrand F."/>
            <person name="Pallen M.J."/>
        </authorList>
    </citation>
    <scope>NUCLEOTIDE SEQUENCE</scope>
    <source>
        <strain evidence="9">5134</strain>
    </source>
</reference>
<protein>
    <recommendedName>
        <fullName evidence="2">histidine kinase</fullName>
        <ecNumber evidence="2">2.7.13.3</ecNumber>
    </recommendedName>
</protein>
<dbReference type="SUPFAM" id="SSF47384">
    <property type="entry name" value="Homodimeric domain of signal transducing histidine kinase"/>
    <property type="match status" value="1"/>
</dbReference>
<dbReference type="InterPro" id="IPR004358">
    <property type="entry name" value="Sig_transdc_His_kin-like_C"/>
</dbReference>
<evidence type="ECO:0000256" key="6">
    <source>
        <dbReference type="ARBA" id="ARBA00023012"/>
    </source>
</evidence>
<dbReference type="Pfam" id="PF00512">
    <property type="entry name" value="HisKA"/>
    <property type="match status" value="1"/>
</dbReference>
<dbReference type="Gene3D" id="3.30.565.10">
    <property type="entry name" value="Histidine kinase-like ATPase, C-terminal domain"/>
    <property type="match status" value="1"/>
</dbReference>
<dbReference type="PROSITE" id="PS50109">
    <property type="entry name" value="HIS_KIN"/>
    <property type="match status" value="1"/>
</dbReference>
<feature type="transmembrane region" description="Helical" evidence="7">
    <location>
        <begin position="36"/>
        <end position="60"/>
    </location>
</feature>
<dbReference type="CDD" id="cd00082">
    <property type="entry name" value="HisKA"/>
    <property type="match status" value="1"/>
</dbReference>
<evidence type="ECO:0000256" key="3">
    <source>
        <dbReference type="ARBA" id="ARBA00022553"/>
    </source>
</evidence>
<organism evidence="9 10">
    <name type="scientific">Candidatus Alistipes intestinigallinarum</name>
    <dbReference type="NCBI Taxonomy" id="2838440"/>
    <lineage>
        <taxon>Bacteria</taxon>
        <taxon>Pseudomonadati</taxon>
        <taxon>Bacteroidota</taxon>
        <taxon>Bacteroidia</taxon>
        <taxon>Bacteroidales</taxon>
        <taxon>Rikenellaceae</taxon>
        <taxon>Alistipes</taxon>
    </lineage>
</organism>
<dbReference type="InterPro" id="IPR036890">
    <property type="entry name" value="HATPase_C_sf"/>
</dbReference>
<dbReference type="Gene3D" id="1.10.287.130">
    <property type="match status" value="1"/>
</dbReference>
<dbReference type="InterPro" id="IPR005467">
    <property type="entry name" value="His_kinase_dom"/>
</dbReference>
<dbReference type="GO" id="GO:0000155">
    <property type="term" value="F:phosphorelay sensor kinase activity"/>
    <property type="evidence" value="ECO:0007669"/>
    <property type="project" value="InterPro"/>
</dbReference>
<feature type="transmembrane region" description="Helical" evidence="7">
    <location>
        <begin position="12"/>
        <end position="30"/>
    </location>
</feature>
<accession>A0A9D1YZV9</accession>
<dbReference type="PRINTS" id="PR00344">
    <property type="entry name" value="BCTRLSENSOR"/>
</dbReference>
<dbReference type="Proteomes" id="UP000886844">
    <property type="component" value="Unassembled WGS sequence"/>
</dbReference>
<dbReference type="PANTHER" id="PTHR45453:SF1">
    <property type="entry name" value="PHOSPHATE REGULON SENSOR PROTEIN PHOR"/>
    <property type="match status" value="1"/>
</dbReference>
<keyword evidence="7" id="KW-1133">Transmembrane helix</keyword>
<dbReference type="GO" id="GO:0005886">
    <property type="term" value="C:plasma membrane"/>
    <property type="evidence" value="ECO:0007669"/>
    <property type="project" value="TreeGrafter"/>
</dbReference>
<evidence type="ECO:0000256" key="4">
    <source>
        <dbReference type="ARBA" id="ARBA00022679"/>
    </source>
</evidence>
<keyword evidence="4" id="KW-0808">Transferase</keyword>
<keyword evidence="7" id="KW-0472">Membrane</keyword>
<feature type="domain" description="Histidine kinase" evidence="8">
    <location>
        <begin position="128"/>
        <end position="349"/>
    </location>
</feature>